<dbReference type="EMBL" id="JAACJM010000279">
    <property type="protein sequence ID" value="KAF5333919.1"/>
    <property type="molecule type" value="Genomic_DNA"/>
</dbReference>
<reference evidence="1 2" key="1">
    <citation type="journal article" date="2020" name="ISME J.">
        <title>Uncovering the hidden diversity of litter-decomposition mechanisms in mushroom-forming fungi.</title>
        <authorList>
            <person name="Floudas D."/>
            <person name="Bentzer J."/>
            <person name="Ahren D."/>
            <person name="Johansson T."/>
            <person name="Persson P."/>
            <person name="Tunlid A."/>
        </authorList>
    </citation>
    <scope>NUCLEOTIDE SEQUENCE [LARGE SCALE GENOMIC DNA]</scope>
    <source>
        <strain evidence="1 2">CBS 291.85</strain>
    </source>
</reference>
<evidence type="ECO:0000313" key="2">
    <source>
        <dbReference type="Proteomes" id="UP000559256"/>
    </source>
</evidence>
<dbReference type="AlphaFoldDB" id="A0A8H5C2L6"/>
<protein>
    <submittedName>
        <fullName evidence="1">Uncharacterized protein</fullName>
    </submittedName>
</protein>
<gene>
    <name evidence="1" type="ORF">D9758_017466</name>
</gene>
<proteinExistence type="predicted"/>
<accession>A0A8H5C2L6</accession>
<dbReference type="OrthoDB" id="2788229at2759"/>
<keyword evidence="2" id="KW-1185">Reference proteome</keyword>
<name>A0A8H5C2L6_9AGAR</name>
<sequence length="173" mass="19751">MKKLHTSGLPPRLPPELTDRVIDCVDAQRSTSSPSLKDKKLMSTLKSCSLVRKSWLPRARNHIFRRLIIEPRIEETAILKSDDEENEDSCYDSHSLKDQIYSEAALEHRTTVTATDVANRNSRFRLSTAILPLVQTLVINAGYWGHGKDALRMAYNNTFFRCLPFTSLEALYI</sequence>
<comment type="caution">
    <text evidence="1">The sequence shown here is derived from an EMBL/GenBank/DDBJ whole genome shotgun (WGS) entry which is preliminary data.</text>
</comment>
<organism evidence="1 2">
    <name type="scientific">Tetrapyrgos nigripes</name>
    <dbReference type="NCBI Taxonomy" id="182062"/>
    <lineage>
        <taxon>Eukaryota</taxon>
        <taxon>Fungi</taxon>
        <taxon>Dikarya</taxon>
        <taxon>Basidiomycota</taxon>
        <taxon>Agaricomycotina</taxon>
        <taxon>Agaricomycetes</taxon>
        <taxon>Agaricomycetidae</taxon>
        <taxon>Agaricales</taxon>
        <taxon>Marasmiineae</taxon>
        <taxon>Marasmiaceae</taxon>
        <taxon>Tetrapyrgos</taxon>
    </lineage>
</organism>
<evidence type="ECO:0000313" key="1">
    <source>
        <dbReference type="EMBL" id="KAF5333919.1"/>
    </source>
</evidence>
<dbReference type="Proteomes" id="UP000559256">
    <property type="component" value="Unassembled WGS sequence"/>
</dbReference>